<feature type="chain" id="PRO_5026045967" evidence="2">
    <location>
        <begin position="21"/>
        <end position="192"/>
    </location>
</feature>
<dbReference type="InterPro" id="IPR049712">
    <property type="entry name" value="Poly_export"/>
</dbReference>
<evidence type="ECO:0000256" key="2">
    <source>
        <dbReference type="SAM" id="SignalP"/>
    </source>
</evidence>
<evidence type="ECO:0000259" key="3">
    <source>
        <dbReference type="Pfam" id="PF02563"/>
    </source>
</evidence>
<dbReference type="PROSITE" id="PS51257">
    <property type="entry name" value="PROKAR_LIPOPROTEIN"/>
    <property type="match status" value="1"/>
</dbReference>
<dbReference type="Proteomes" id="UP000469430">
    <property type="component" value="Unassembled WGS sequence"/>
</dbReference>
<dbReference type="GO" id="GO:0015159">
    <property type="term" value="F:polysaccharide transmembrane transporter activity"/>
    <property type="evidence" value="ECO:0007669"/>
    <property type="project" value="InterPro"/>
</dbReference>
<dbReference type="Pfam" id="PF02563">
    <property type="entry name" value="Poly_export"/>
    <property type="match status" value="1"/>
</dbReference>
<feature type="domain" description="Polysaccharide export protein N-terminal" evidence="3">
    <location>
        <begin position="41"/>
        <end position="113"/>
    </location>
</feature>
<keyword evidence="6" id="KW-1185">Reference proteome</keyword>
<dbReference type="OrthoDB" id="197007at2"/>
<reference evidence="5 6" key="1">
    <citation type="submission" date="2019-12" db="EMBL/GenBank/DDBJ databases">
        <title>Genomic-based taxomic classification of the family Erythrobacteraceae.</title>
        <authorList>
            <person name="Xu L."/>
        </authorList>
    </citation>
    <scope>NUCLEOTIDE SEQUENCE [LARGE SCALE GENOMIC DNA]</scope>
    <source>
        <strain evidence="5 6">S36</strain>
    </source>
</reference>
<dbReference type="PANTHER" id="PTHR33619:SF3">
    <property type="entry name" value="POLYSACCHARIDE EXPORT PROTEIN GFCE-RELATED"/>
    <property type="match status" value="1"/>
</dbReference>
<organism evidence="5 6">
    <name type="scientific">Croceibacterium xixiisoli</name>
    <dbReference type="NCBI Taxonomy" id="1476466"/>
    <lineage>
        <taxon>Bacteria</taxon>
        <taxon>Pseudomonadati</taxon>
        <taxon>Pseudomonadota</taxon>
        <taxon>Alphaproteobacteria</taxon>
        <taxon>Sphingomonadales</taxon>
        <taxon>Erythrobacteraceae</taxon>
        <taxon>Croceibacterium</taxon>
    </lineage>
</organism>
<feature type="domain" description="Soluble ligand binding" evidence="4">
    <location>
        <begin position="119"/>
        <end position="170"/>
    </location>
</feature>
<comment type="caution">
    <text evidence="5">The sequence shown here is derived from an EMBL/GenBank/DDBJ whole genome shotgun (WGS) entry which is preliminary data.</text>
</comment>
<dbReference type="AlphaFoldDB" id="A0A6I4TTD8"/>
<dbReference type="InterPro" id="IPR003715">
    <property type="entry name" value="Poly_export_N"/>
</dbReference>
<evidence type="ECO:0000256" key="1">
    <source>
        <dbReference type="ARBA" id="ARBA00022729"/>
    </source>
</evidence>
<evidence type="ECO:0000313" key="5">
    <source>
        <dbReference type="EMBL" id="MXO99132.1"/>
    </source>
</evidence>
<keyword evidence="1 2" id="KW-0732">Signal</keyword>
<dbReference type="EMBL" id="WTYJ01000001">
    <property type="protein sequence ID" value="MXO99132.1"/>
    <property type="molecule type" value="Genomic_DNA"/>
</dbReference>
<dbReference type="RefSeq" id="WP_161390709.1">
    <property type="nucleotide sequence ID" value="NZ_JBHSCP010000001.1"/>
</dbReference>
<name>A0A6I4TTD8_9SPHN</name>
<dbReference type="PANTHER" id="PTHR33619">
    <property type="entry name" value="POLYSACCHARIDE EXPORT PROTEIN GFCE-RELATED"/>
    <property type="match status" value="1"/>
</dbReference>
<protein>
    <submittedName>
        <fullName evidence="5">Polysaccharide export protein</fullName>
    </submittedName>
</protein>
<dbReference type="InterPro" id="IPR019554">
    <property type="entry name" value="Soluble_ligand-bd"/>
</dbReference>
<dbReference type="Pfam" id="PF10531">
    <property type="entry name" value="SLBB"/>
    <property type="match status" value="1"/>
</dbReference>
<feature type="signal peptide" evidence="2">
    <location>
        <begin position="1"/>
        <end position="20"/>
    </location>
</feature>
<gene>
    <name evidence="5" type="ORF">GRI97_09035</name>
</gene>
<sequence length="192" mass="20843">MKVFRLVVTVCALFTTAACASFDTSSVVSTGERYEAFTGVETYHLGAGDELGIIVYNEEALSGTFIVGADGYVSLPLIGNIQATGKTTSEIAAEAQSKYGAGYLRLPSVNAQVTRYRRYYVLGEVSKAGAFDYRPGMNALSAIATAEGFSPRAEQRVLFIRREGGTEEQIFEVTPSLRIFPGDTIRVGERYF</sequence>
<dbReference type="Gene3D" id="3.10.560.10">
    <property type="entry name" value="Outer membrane lipoprotein wza domain like"/>
    <property type="match status" value="1"/>
</dbReference>
<dbReference type="Gene3D" id="3.30.1950.10">
    <property type="entry name" value="wza like domain"/>
    <property type="match status" value="1"/>
</dbReference>
<accession>A0A6I4TTD8</accession>
<evidence type="ECO:0000313" key="6">
    <source>
        <dbReference type="Proteomes" id="UP000469430"/>
    </source>
</evidence>
<proteinExistence type="predicted"/>
<evidence type="ECO:0000259" key="4">
    <source>
        <dbReference type="Pfam" id="PF10531"/>
    </source>
</evidence>